<accession>A0AAV4B8K4</accession>
<evidence type="ECO:0000313" key="2">
    <source>
        <dbReference type="Proteomes" id="UP000735302"/>
    </source>
</evidence>
<name>A0AAV4B8K4_9GAST</name>
<evidence type="ECO:0000313" key="1">
    <source>
        <dbReference type="EMBL" id="GFO15163.1"/>
    </source>
</evidence>
<sequence length="266" mass="29406">MITKAVTSSARDPGPPELQLELPFGHGHAYIGETLFVHCSIYLKYGDFEFTVVTPTNATVVSLNATHLSYGIDSAYVDVRDRCFPRTNASFYMNLTSEHIKASMKCCWIGWDAFTRCTEKPMNAKYLRQAPIMSLEVLSYTLSLQLHSNFSITCSAFVGTNGQLIWILRSPSTTEEWKMGADGHIINEKSIHAWVTLSGKDTTIHVSVDRKLGPHIESTYVRNVTDNLEGATVACQTHSTEDAVLNTADMTVTGPVITGKFLIFAS</sequence>
<keyword evidence="2" id="KW-1185">Reference proteome</keyword>
<dbReference type="AlphaFoldDB" id="A0AAV4B8K4"/>
<dbReference type="EMBL" id="BLXT01004603">
    <property type="protein sequence ID" value="GFO15163.1"/>
    <property type="molecule type" value="Genomic_DNA"/>
</dbReference>
<comment type="caution">
    <text evidence="1">The sequence shown here is derived from an EMBL/GenBank/DDBJ whole genome shotgun (WGS) entry which is preliminary data.</text>
</comment>
<gene>
    <name evidence="1" type="ORF">PoB_004166800</name>
</gene>
<proteinExistence type="predicted"/>
<dbReference type="Proteomes" id="UP000735302">
    <property type="component" value="Unassembled WGS sequence"/>
</dbReference>
<organism evidence="1 2">
    <name type="scientific">Plakobranchus ocellatus</name>
    <dbReference type="NCBI Taxonomy" id="259542"/>
    <lineage>
        <taxon>Eukaryota</taxon>
        <taxon>Metazoa</taxon>
        <taxon>Spiralia</taxon>
        <taxon>Lophotrochozoa</taxon>
        <taxon>Mollusca</taxon>
        <taxon>Gastropoda</taxon>
        <taxon>Heterobranchia</taxon>
        <taxon>Euthyneura</taxon>
        <taxon>Panpulmonata</taxon>
        <taxon>Sacoglossa</taxon>
        <taxon>Placobranchoidea</taxon>
        <taxon>Plakobranchidae</taxon>
        <taxon>Plakobranchus</taxon>
    </lineage>
</organism>
<reference evidence="1 2" key="1">
    <citation type="journal article" date="2021" name="Elife">
        <title>Chloroplast acquisition without the gene transfer in kleptoplastic sea slugs, Plakobranchus ocellatus.</title>
        <authorList>
            <person name="Maeda T."/>
            <person name="Takahashi S."/>
            <person name="Yoshida T."/>
            <person name="Shimamura S."/>
            <person name="Takaki Y."/>
            <person name="Nagai Y."/>
            <person name="Toyoda A."/>
            <person name="Suzuki Y."/>
            <person name="Arimoto A."/>
            <person name="Ishii H."/>
            <person name="Satoh N."/>
            <person name="Nishiyama T."/>
            <person name="Hasebe M."/>
            <person name="Maruyama T."/>
            <person name="Minagawa J."/>
            <person name="Obokata J."/>
            <person name="Shigenobu S."/>
        </authorList>
    </citation>
    <scope>NUCLEOTIDE SEQUENCE [LARGE SCALE GENOMIC DNA]</scope>
</reference>
<protein>
    <submittedName>
        <fullName evidence="1">Uncharacterized protein</fullName>
    </submittedName>
</protein>